<proteinExistence type="predicted"/>
<dbReference type="GO" id="GO:0005615">
    <property type="term" value="C:extracellular space"/>
    <property type="evidence" value="ECO:0007669"/>
    <property type="project" value="TreeGrafter"/>
</dbReference>
<feature type="chain" id="PRO_5044560080" description="Hemolymph juvenile hormone binding protein (JHBP)" evidence="1">
    <location>
        <begin position="26"/>
        <end position="269"/>
    </location>
</feature>
<dbReference type="KEGG" id="mde:101897924"/>
<dbReference type="OrthoDB" id="8196554at2759"/>
<dbReference type="PANTHER" id="PTHR11008:SF18">
    <property type="entry name" value="BCDNA.GH05536-RELATED"/>
    <property type="match status" value="1"/>
</dbReference>
<dbReference type="InterPro" id="IPR038606">
    <property type="entry name" value="To_sf"/>
</dbReference>
<dbReference type="VEuPathDB" id="VectorBase:MDOA002920"/>
<feature type="signal peptide" evidence="1">
    <location>
        <begin position="1"/>
        <end position="25"/>
    </location>
</feature>
<dbReference type="RefSeq" id="XP_005186827.3">
    <property type="nucleotide sequence ID" value="XM_005186770.4"/>
</dbReference>
<evidence type="ECO:0000256" key="1">
    <source>
        <dbReference type="SAM" id="SignalP"/>
    </source>
</evidence>
<keyword evidence="1" id="KW-0732">Signal</keyword>
<gene>
    <name evidence="2" type="primary">101897924</name>
</gene>
<reference evidence="2" key="1">
    <citation type="submission" date="2021-01" db="UniProtKB">
        <authorList>
            <consortium name="EnsemblMetazoa"/>
        </authorList>
    </citation>
    <scope>IDENTIFICATION</scope>
    <source>
        <strain evidence="2">Aabys</strain>
    </source>
</reference>
<dbReference type="Gene3D" id="3.15.10.30">
    <property type="entry name" value="Haemolymph juvenile hormone binding protein"/>
    <property type="match status" value="1"/>
</dbReference>
<dbReference type="VEuPathDB" id="VectorBase:MDOMA2_003459"/>
<sequence length="269" mass="30460">MLRTFKNVVLFLCFSGYWMWIATQGMETLDSPAVHQLITELPDSIPTCPEDSSVDKCITDAFNYMTRSSVKGVPELNIPPIDPVRINKLNIQFSNNLIRGKAAIRNITATGISKGVFERVHYERKGKDIKLDVKFHLPLLKVTGKYRAEVVINNAKFSSKGLFDISLIELRSNAEHLAKLYERDGHTFLEMTSVDVEPTLGDMKIYASGLVPEPALNAALLEIVNSQWRTIYRSAVLSTRPSWLPIVVNYTNNFFSHLPFDLLITNRKE</sequence>
<dbReference type="PANTHER" id="PTHR11008">
    <property type="entry name" value="PROTEIN TAKEOUT-LIKE PROTEIN"/>
    <property type="match status" value="1"/>
</dbReference>
<accession>A0A1I8MAM8</accession>
<dbReference type="SMART" id="SM00700">
    <property type="entry name" value="JHBP"/>
    <property type="match status" value="1"/>
</dbReference>
<dbReference type="EnsemblMetazoa" id="MDOA002920-RA">
    <property type="protein sequence ID" value="MDOA002920-PA"/>
    <property type="gene ID" value="MDOA002920"/>
</dbReference>
<evidence type="ECO:0000313" key="2">
    <source>
        <dbReference type="EnsemblMetazoa" id="MDOA002920-PA"/>
    </source>
</evidence>
<name>A0A1I8MAM8_MUSDO</name>
<dbReference type="InterPro" id="IPR010562">
    <property type="entry name" value="Haemolymph_juvenile_hormone-bd"/>
</dbReference>
<organism evidence="2">
    <name type="scientific">Musca domestica</name>
    <name type="common">House fly</name>
    <dbReference type="NCBI Taxonomy" id="7370"/>
    <lineage>
        <taxon>Eukaryota</taxon>
        <taxon>Metazoa</taxon>
        <taxon>Ecdysozoa</taxon>
        <taxon>Arthropoda</taxon>
        <taxon>Hexapoda</taxon>
        <taxon>Insecta</taxon>
        <taxon>Pterygota</taxon>
        <taxon>Neoptera</taxon>
        <taxon>Endopterygota</taxon>
        <taxon>Diptera</taxon>
        <taxon>Brachycera</taxon>
        <taxon>Muscomorpha</taxon>
        <taxon>Muscoidea</taxon>
        <taxon>Muscidae</taxon>
        <taxon>Musca</taxon>
    </lineage>
</organism>
<dbReference type="Pfam" id="PF06585">
    <property type="entry name" value="JHBP"/>
    <property type="match status" value="1"/>
</dbReference>
<protein>
    <recommendedName>
        <fullName evidence="3">Hemolymph juvenile hormone binding protein (JHBP)</fullName>
    </recommendedName>
</protein>
<evidence type="ECO:0008006" key="3">
    <source>
        <dbReference type="Google" id="ProtNLM"/>
    </source>
</evidence>
<dbReference type="eggNOG" id="ENOG502S5NE">
    <property type="taxonomic scope" value="Eukaryota"/>
</dbReference>
<dbReference type="AlphaFoldDB" id="A0A1I8MAM8"/>